<comment type="caution">
    <text evidence="1">The sequence shown here is derived from an EMBL/GenBank/DDBJ whole genome shotgun (WGS) entry which is preliminary data.</text>
</comment>
<gene>
    <name evidence="1" type="ORF">PGLA1383_LOCUS41599</name>
</gene>
<dbReference type="OrthoDB" id="408842at2759"/>
<accession>A0A813GE26</accession>
<dbReference type="AlphaFoldDB" id="A0A813GE26"/>
<sequence length="96" mass="10419">VRVTKSGKPIGVALRWRKQGLGLAISEIEEVGAVISYNETAPAGMEVHKTDRIVAVDGETGTPLELMEKMKSRESFELGFLCWADPDSIPDSSCVI</sequence>
<name>A0A813GE26_POLGL</name>
<organism evidence="1 2">
    <name type="scientific">Polarella glacialis</name>
    <name type="common">Dinoflagellate</name>
    <dbReference type="NCBI Taxonomy" id="89957"/>
    <lineage>
        <taxon>Eukaryota</taxon>
        <taxon>Sar</taxon>
        <taxon>Alveolata</taxon>
        <taxon>Dinophyceae</taxon>
        <taxon>Suessiales</taxon>
        <taxon>Suessiaceae</taxon>
        <taxon>Polarella</taxon>
    </lineage>
</organism>
<feature type="non-terminal residue" evidence="1">
    <location>
        <position position="1"/>
    </location>
</feature>
<dbReference type="EMBL" id="CAJNNV010028409">
    <property type="protein sequence ID" value="CAE8624483.1"/>
    <property type="molecule type" value="Genomic_DNA"/>
</dbReference>
<proteinExistence type="predicted"/>
<evidence type="ECO:0008006" key="3">
    <source>
        <dbReference type="Google" id="ProtNLM"/>
    </source>
</evidence>
<reference evidence="1" key="1">
    <citation type="submission" date="2021-02" db="EMBL/GenBank/DDBJ databases">
        <authorList>
            <person name="Dougan E. K."/>
            <person name="Rhodes N."/>
            <person name="Thang M."/>
            <person name="Chan C."/>
        </authorList>
    </citation>
    <scope>NUCLEOTIDE SEQUENCE</scope>
</reference>
<evidence type="ECO:0000313" key="1">
    <source>
        <dbReference type="EMBL" id="CAE8624483.1"/>
    </source>
</evidence>
<evidence type="ECO:0000313" key="2">
    <source>
        <dbReference type="Proteomes" id="UP000654075"/>
    </source>
</evidence>
<dbReference type="Proteomes" id="UP000654075">
    <property type="component" value="Unassembled WGS sequence"/>
</dbReference>
<keyword evidence="2" id="KW-1185">Reference proteome</keyword>
<protein>
    <recommendedName>
        <fullName evidence="3">PDZ domain-containing protein</fullName>
    </recommendedName>
</protein>